<keyword evidence="6 12" id="KW-0560">Oxidoreductase</keyword>
<evidence type="ECO:0000256" key="1">
    <source>
        <dbReference type="ARBA" id="ARBA00001971"/>
    </source>
</evidence>
<evidence type="ECO:0000256" key="2">
    <source>
        <dbReference type="ARBA" id="ARBA00004370"/>
    </source>
</evidence>
<keyword evidence="9" id="KW-0472">Membrane</keyword>
<dbReference type="GO" id="GO:0016712">
    <property type="term" value="F:oxidoreductase activity, acting on paired donors, with incorporation or reduction of molecular oxygen, reduced flavin or flavoprotein as one donor, and incorporation of one atom of oxygen"/>
    <property type="evidence" value="ECO:0007669"/>
    <property type="project" value="TreeGrafter"/>
</dbReference>
<dbReference type="GO" id="GO:0016020">
    <property type="term" value="C:membrane"/>
    <property type="evidence" value="ECO:0007669"/>
    <property type="project" value="UniProtKB-SubCell"/>
</dbReference>
<keyword evidence="8 12" id="KW-0503">Monooxygenase</keyword>
<dbReference type="FunFam" id="1.10.630.10:FF:000004">
    <property type="entry name" value="cytochrome P450 2D15 isoform X1"/>
    <property type="match status" value="1"/>
</dbReference>
<evidence type="ECO:0000313" key="15">
    <source>
        <dbReference type="Proteomes" id="UP000314982"/>
    </source>
</evidence>
<dbReference type="InterPro" id="IPR002401">
    <property type="entry name" value="Cyt_P450_E_grp-I"/>
</dbReference>
<dbReference type="Pfam" id="PF00067">
    <property type="entry name" value="p450"/>
    <property type="match status" value="1"/>
</dbReference>
<sequence length="697" mass="79538">MLKPESLSSMTRLVLVNAVYFKAQWISEFHEVDTREQTFKVNENEKRQVQMMVQVKKLPYNYISQFKLQILELPYKGEELSMFLLLPAESNDPDQLLKLGRALTPERIHKWTRRQKMGTRNKVQVSIPKFKLQEYYQLNAPLASLGMVDVFDQDRADLSGMSAAIEDEDRVYLSTVAHKAFVDVNERGTEAESSVRVSTMLEALACLVGQWIDTKGVLLFLLVLLVTKYIRDLPPKNYPPGPFPLPFVGNMLNISIKDHIGSFKKFVETYGDVTTLDLGGGNRCVLLSGLRGFKEAFVDQADAFTDRPSYPLNDRISRGLGLISSNGHMWRQQRRFTVSTLKYFGVGKKTLETSILQESHFLCDVFLAERGLPFNPEDVTNNAVANIVCTLVFGCRFDYNDHHFHHMLKCSKDVLQLPATFCGRMYNQFPTLLHYLPGRHQSAFINLGTIKQFIREEVEKHKEDRDPSNPRDYIDCYLEEIEKNQDGAAGFTEENLLHCVVDLFGAGTETTSNTLLWAMLYMAKYPDIQEKVQAEIDEVIGSARQPSMDDRANMPYTYAVIHEIQRFGNIVPFTPPRVANKDTTVAGYLVPKGMMVLPMLKPILQDRNEYATPDQFNPGHFLDKNGKFVKKDNFIPFSIGKRMCPGEQLARMELFLFFTFLLQRFTFTPPQGWEMGLEGQVGITSGPKPFKICALPR</sequence>
<dbReference type="GO" id="GO:0005737">
    <property type="term" value="C:cytoplasm"/>
    <property type="evidence" value="ECO:0007669"/>
    <property type="project" value="TreeGrafter"/>
</dbReference>
<reference evidence="14" key="3">
    <citation type="submission" date="2025-09" db="UniProtKB">
        <authorList>
            <consortium name="Ensembl"/>
        </authorList>
    </citation>
    <scope>IDENTIFICATION</scope>
</reference>
<dbReference type="GO" id="GO:0005506">
    <property type="term" value="F:iron ion binding"/>
    <property type="evidence" value="ECO:0007669"/>
    <property type="project" value="InterPro"/>
</dbReference>
<dbReference type="GO" id="GO:0006805">
    <property type="term" value="P:xenobiotic metabolic process"/>
    <property type="evidence" value="ECO:0007669"/>
    <property type="project" value="TreeGrafter"/>
</dbReference>
<dbReference type="InterPro" id="IPR042185">
    <property type="entry name" value="Serpin_sf_2"/>
</dbReference>
<evidence type="ECO:0000256" key="6">
    <source>
        <dbReference type="ARBA" id="ARBA00023002"/>
    </source>
</evidence>
<dbReference type="InterPro" id="IPR017972">
    <property type="entry name" value="Cyt_P450_CS"/>
</dbReference>
<dbReference type="SMART" id="SM00093">
    <property type="entry name" value="SERPIN"/>
    <property type="match status" value="1"/>
</dbReference>
<dbReference type="Gene3D" id="3.30.497.10">
    <property type="entry name" value="Antithrombin, subunit I, domain 2"/>
    <property type="match status" value="1"/>
</dbReference>
<comment type="cofactor">
    <cofactor evidence="1 10">
        <name>heme</name>
        <dbReference type="ChEBI" id="CHEBI:30413"/>
    </cofactor>
</comment>
<dbReference type="SUPFAM" id="SSF48264">
    <property type="entry name" value="Cytochrome P450"/>
    <property type="match status" value="1"/>
</dbReference>
<evidence type="ECO:0000256" key="5">
    <source>
        <dbReference type="ARBA" id="ARBA00022723"/>
    </source>
</evidence>
<dbReference type="STRING" id="62062.ENSHHUP00000059025"/>
<proteinExistence type="inferred from homology"/>
<dbReference type="GeneTree" id="ENSGT00950000182879"/>
<dbReference type="Gene3D" id="1.10.630.10">
    <property type="entry name" value="Cytochrome P450"/>
    <property type="match status" value="1"/>
</dbReference>
<dbReference type="InterPro" id="IPR023796">
    <property type="entry name" value="Serpin_dom"/>
</dbReference>
<reference evidence="14" key="2">
    <citation type="submission" date="2025-08" db="UniProtKB">
        <authorList>
            <consortium name="Ensembl"/>
        </authorList>
    </citation>
    <scope>IDENTIFICATION</scope>
</reference>
<evidence type="ECO:0000313" key="14">
    <source>
        <dbReference type="Ensembl" id="ENSHHUP00000059025.1"/>
    </source>
</evidence>
<dbReference type="Pfam" id="PF00079">
    <property type="entry name" value="Serpin"/>
    <property type="match status" value="1"/>
</dbReference>
<comment type="subcellular location">
    <subcellularLocation>
        <location evidence="2">Membrane</location>
    </subcellularLocation>
</comment>
<dbReference type="InterPro" id="IPR001128">
    <property type="entry name" value="Cyt_P450"/>
</dbReference>
<keyword evidence="5 10" id="KW-0479">Metal-binding</keyword>
<protein>
    <submittedName>
        <fullName evidence="14">Cytochrome P450, family 2, subfamily AE, polypeptide 1</fullName>
    </submittedName>
</protein>
<dbReference type="SUPFAM" id="SSF56574">
    <property type="entry name" value="Serpins"/>
    <property type="match status" value="1"/>
</dbReference>
<dbReference type="InterPro" id="IPR036186">
    <property type="entry name" value="Serpin_sf"/>
</dbReference>
<dbReference type="Gene3D" id="2.30.39.10">
    <property type="entry name" value="Alpha-1-antitrypsin, domain 1"/>
    <property type="match status" value="1"/>
</dbReference>
<dbReference type="GO" id="GO:0006082">
    <property type="term" value="P:organic acid metabolic process"/>
    <property type="evidence" value="ECO:0007669"/>
    <property type="project" value="TreeGrafter"/>
</dbReference>
<feature type="binding site" description="axial binding residue" evidence="10">
    <location>
        <position position="644"/>
    </location>
    <ligand>
        <name>heme</name>
        <dbReference type="ChEBI" id="CHEBI:30413"/>
    </ligand>
    <ligandPart>
        <name>Fe</name>
        <dbReference type="ChEBI" id="CHEBI:18248"/>
    </ligandPart>
</feature>
<feature type="domain" description="Serpin" evidence="13">
    <location>
        <begin position="1"/>
        <end position="232"/>
    </location>
</feature>
<organism evidence="14 15">
    <name type="scientific">Hucho hucho</name>
    <name type="common">huchen</name>
    <dbReference type="NCBI Taxonomy" id="62062"/>
    <lineage>
        <taxon>Eukaryota</taxon>
        <taxon>Metazoa</taxon>
        <taxon>Chordata</taxon>
        <taxon>Craniata</taxon>
        <taxon>Vertebrata</taxon>
        <taxon>Euteleostomi</taxon>
        <taxon>Actinopterygii</taxon>
        <taxon>Neopterygii</taxon>
        <taxon>Teleostei</taxon>
        <taxon>Protacanthopterygii</taxon>
        <taxon>Salmoniformes</taxon>
        <taxon>Salmonidae</taxon>
        <taxon>Salmoninae</taxon>
        <taxon>Hucho</taxon>
    </lineage>
</organism>
<accession>A0A4W5PBR0</accession>
<dbReference type="AlphaFoldDB" id="A0A4W5PBR0"/>
<dbReference type="InterPro" id="IPR042178">
    <property type="entry name" value="Serpin_sf_1"/>
</dbReference>
<evidence type="ECO:0000256" key="8">
    <source>
        <dbReference type="ARBA" id="ARBA00023033"/>
    </source>
</evidence>
<evidence type="ECO:0000256" key="11">
    <source>
        <dbReference type="RuleBase" id="RU000411"/>
    </source>
</evidence>
<dbReference type="GO" id="GO:0020037">
    <property type="term" value="F:heme binding"/>
    <property type="evidence" value="ECO:0007669"/>
    <property type="project" value="InterPro"/>
</dbReference>
<dbReference type="Proteomes" id="UP000314982">
    <property type="component" value="Unassembled WGS sequence"/>
</dbReference>
<keyword evidence="4 10" id="KW-0349">Heme</keyword>
<comment type="similarity">
    <text evidence="3 12">Belongs to the cytochrome P450 family.</text>
</comment>
<evidence type="ECO:0000259" key="13">
    <source>
        <dbReference type="SMART" id="SM00093"/>
    </source>
</evidence>
<dbReference type="PANTHER" id="PTHR24300">
    <property type="entry name" value="CYTOCHROME P450 508A4-RELATED"/>
    <property type="match status" value="1"/>
</dbReference>
<evidence type="ECO:0000256" key="3">
    <source>
        <dbReference type="ARBA" id="ARBA00010617"/>
    </source>
</evidence>
<evidence type="ECO:0000256" key="4">
    <source>
        <dbReference type="ARBA" id="ARBA00022617"/>
    </source>
</evidence>
<dbReference type="InterPro" id="IPR036396">
    <property type="entry name" value="Cyt_P450_sf"/>
</dbReference>
<keyword evidence="15" id="KW-1185">Reference proteome</keyword>
<dbReference type="Ensembl" id="ENSHHUT00000061039.1">
    <property type="protein sequence ID" value="ENSHHUP00000059025.1"/>
    <property type="gene ID" value="ENSHHUG00000035082.1"/>
</dbReference>
<name>A0A4W5PBR0_9TELE</name>
<dbReference type="PROSITE" id="PS00086">
    <property type="entry name" value="CYTOCHROME_P450"/>
    <property type="match status" value="1"/>
</dbReference>
<comment type="similarity">
    <text evidence="11">Belongs to the serpin family.</text>
</comment>
<keyword evidence="7 10" id="KW-0408">Iron</keyword>
<evidence type="ECO:0000256" key="10">
    <source>
        <dbReference type="PIRSR" id="PIRSR602401-1"/>
    </source>
</evidence>
<evidence type="ECO:0000256" key="7">
    <source>
        <dbReference type="ARBA" id="ARBA00023004"/>
    </source>
</evidence>
<dbReference type="PANTHER" id="PTHR24300:SF177">
    <property type="entry name" value="CYTOCHROME P450 2J2"/>
    <property type="match status" value="1"/>
</dbReference>
<evidence type="ECO:0000256" key="12">
    <source>
        <dbReference type="RuleBase" id="RU000461"/>
    </source>
</evidence>
<dbReference type="InterPro" id="IPR050182">
    <property type="entry name" value="Cytochrome_P450_fam2"/>
</dbReference>
<reference evidence="15" key="1">
    <citation type="submission" date="2018-06" db="EMBL/GenBank/DDBJ databases">
        <title>Genome assembly of Danube salmon.</title>
        <authorList>
            <person name="Macqueen D.J."/>
            <person name="Gundappa M.K."/>
        </authorList>
    </citation>
    <scope>NUCLEOTIDE SEQUENCE [LARGE SCALE GENOMIC DNA]</scope>
</reference>
<dbReference type="PRINTS" id="PR00385">
    <property type="entry name" value="P450"/>
</dbReference>
<evidence type="ECO:0000256" key="9">
    <source>
        <dbReference type="ARBA" id="ARBA00023136"/>
    </source>
</evidence>
<dbReference type="PRINTS" id="PR00463">
    <property type="entry name" value="EP450I"/>
</dbReference>